<evidence type="ECO:0000256" key="4">
    <source>
        <dbReference type="ARBA" id="ARBA00023136"/>
    </source>
</evidence>
<feature type="region of interest" description="Disordered" evidence="6">
    <location>
        <begin position="937"/>
        <end position="968"/>
    </location>
</feature>
<dbReference type="NCBIfam" id="NF002707">
    <property type="entry name" value="PRK02509.1"/>
    <property type="match status" value="1"/>
</dbReference>
<dbReference type="GO" id="GO:0005576">
    <property type="term" value="C:extracellular region"/>
    <property type="evidence" value="ECO:0007669"/>
    <property type="project" value="TreeGrafter"/>
</dbReference>
<dbReference type="KEGG" id="tog:HNI00_01145"/>
<keyword evidence="1 5" id="KW-1003">Cell membrane</keyword>
<gene>
    <name evidence="7" type="ORF">HNI00_01145</name>
</gene>
<evidence type="ECO:0000313" key="7">
    <source>
        <dbReference type="EMBL" id="WOB45542.1"/>
    </source>
</evidence>
<feature type="transmembrane region" description="Helical" evidence="5">
    <location>
        <begin position="176"/>
        <end position="193"/>
    </location>
</feature>
<name>A0AA96Y630_9CYAN</name>
<evidence type="ECO:0000256" key="5">
    <source>
        <dbReference type="HAMAP-Rule" id="MF_01600"/>
    </source>
</evidence>
<keyword evidence="3 5" id="KW-1133">Transmembrane helix</keyword>
<dbReference type="HAMAP" id="MF_01600">
    <property type="entry name" value="UPF0182"/>
    <property type="match status" value="1"/>
</dbReference>
<dbReference type="PANTHER" id="PTHR39344:SF1">
    <property type="entry name" value="UPF0182 PROTEIN SLL1060"/>
    <property type="match status" value="1"/>
</dbReference>
<comment type="similarity">
    <text evidence="5">Belongs to the UPF0182 family.</text>
</comment>
<dbReference type="GO" id="GO:0005886">
    <property type="term" value="C:plasma membrane"/>
    <property type="evidence" value="ECO:0007669"/>
    <property type="project" value="UniProtKB-SubCell"/>
</dbReference>
<organism evidence="7">
    <name type="scientific">Thermoleptolyngbya oregonensis NK1-22</name>
    <dbReference type="NCBI Taxonomy" id="2547457"/>
    <lineage>
        <taxon>Bacteria</taxon>
        <taxon>Bacillati</taxon>
        <taxon>Cyanobacteriota</taxon>
        <taxon>Cyanophyceae</taxon>
        <taxon>Oculatellales</taxon>
        <taxon>Oculatellaceae</taxon>
        <taxon>Thermoleptolyngbya</taxon>
    </lineage>
</organism>
<feature type="region of interest" description="Disordered" evidence="6">
    <location>
        <begin position="273"/>
        <end position="294"/>
    </location>
</feature>
<comment type="caution">
    <text evidence="5">Lacks conserved residue(s) required for the propagation of feature annotation.</text>
</comment>
<dbReference type="EMBL" id="CP053540">
    <property type="protein sequence ID" value="WOB45542.1"/>
    <property type="molecule type" value="Genomic_DNA"/>
</dbReference>
<evidence type="ECO:0000256" key="1">
    <source>
        <dbReference type="ARBA" id="ARBA00022475"/>
    </source>
</evidence>
<dbReference type="Pfam" id="PF03699">
    <property type="entry name" value="UPF0182"/>
    <property type="match status" value="2"/>
</dbReference>
<dbReference type="PANTHER" id="PTHR39344">
    <property type="entry name" value="UPF0182 PROTEIN SLL1060"/>
    <property type="match status" value="1"/>
</dbReference>
<feature type="transmembrane region" description="Helical" evidence="5">
    <location>
        <begin position="134"/>
        <end position="156"/>
    </location>
</feature>
<dbReference type="AlphaFoldDB" id="A0AA96Y630"/>
<evidence type="ECO:0000256" key="3">
    <source>
        <dbReference type="ARBA" id="ARBA00022989"/>
    </source>
</evidence>
<evidence type="ECO:0000256" key="6">
    <source>
        <dbReference type="SAM" id="MobiDB-lite"/>
    </source>
</evidence>
<accession>A0AA96Y630</accession>
<sequence length="968" mass="108302">MLVSGISLWMSAALAYHAGVAISHWRPALSVYTPAAQVPVRFRAETLGQLLVQSLQQPWLALIILGLAVGLLVYPRVLLWGWALLTSLGFGLVLSEYWAKLLLAASPTPFDRADPLFGQDIGFYVFRLPALELLSYWAMGLTLLGLLSVVLVYLLAGDSLSEGKFLGWSLPQLRHLCGLGGVLMLAIALAHWLNRYGLLYSTSGVAYGAGFTNVHVRLPIHSILAVAALVLGVILLWQAIASHRWRAVPAVSATPLRGAAASLPNRGFVSRTAATPGLPPSASQSRSRVPSAPEDSALSLRGWRSREERIAEYAQWSGAAVDLPLRPGPGAEETVALLPRRVPPLFWGPMLHLAVAAIATTLIPFVVQSFVVQPNELALETPYIQRTIALTRDAFNLQVIQDDIFDPQTNLTLEDLQANNLTIDNIRLWDSRPLLETNRQLQRIRPYYEFPDADLDRYQLPTTQGTIGLRQVLIAARELDYSGVPADAQTWVNQHLIYTHGYGFTVSPVNTADEGGLPVYFIEGVEQIVNDPRILDLLPTDNPRIYFGELTNNFVLTRTRALELDYPSGGENVYNTYSGSGGIPIGSYWRRLLFARHLNDWRMLFSDQLTGESQLLYRRNIVKRVQAIAPFLRFDHDPYPVAVELDEKISNADSPPSSLYWIIDAYTTSDRYPYSDPRNNDFNYIRNSVKIVVDAYNGSVTFYIADPSDPMIQSWSRLLPQMFRPFDSMPPALRSHIRYPQDYYQVQSNQLMTYHMTDPQIFYNREDEWREPNEIYANESQIVAPYYLITKLPIADAEEFVLLRLFTPSQRTNLIGWLAARSDGENYGKVLLYRFPKQRLIFGPEQIEARINQDPLISQQISLWNRQGSQAIQGNLLVIPVEDSLLYVEPLYLQAEQNRLPTLTRVIVAYGNRIVMAETLQQALDAIFAEAPVDGTPADSTVEANPEAPPNGTIVRPLPETGVEGALP</sequence>
<proteinExistence type="inferred from homology"/>
<reference evidence="7" key="1">
    <citation type="submission" date="2020-05" db="EMBL/GenBank/DDBJ databases">
        <authorList>
            <person name="Zhu T."/>
            <person name="Keshari N."/>
            <person name="Lu X."/>
        </authorList>
    </citation>
    <scope>NUCLEOTIDE SEQUENCE</scope>
    <source>
        <strain evidence="7">NK1-22</strain>
    </source>
</reference>
<feature type="transmembrane region" description="Helical" evidence="5">
    <location>
        <begin position="218"/>
        <end position="237"/>
    </location>
</feature>
<protein>
    <recommendedName>
        <fullName evidence="5">UPF0182 protein HNI00_01145</fullName>
    </recommendedName>
</protein>
<feature type="transmembrane region" description="Helical" evidence="5">
    <location>
        <begin position="345"/>
        <end position="367"/>
    </location>
</feature>
<evidence type="ECO:0000256" key="2">
    <source>
        <dbReference type="ARBA" id="ARBA00022692"/>
    </source>
</evidence>
<keyword evidence="4 5" id="KW-0472">Membrane</keyword>
<feature type="transmembrane region" description="Helical" evidence="5">
    <location>
        <begin position="57"/>
        <end position="74"/>
    </location>
</feature>
<keyword evidence="2 5" id="KW-0812">Transmembrane</keyword>
<dbReference type="InterPro" id="IPR005372">
    <property type="entry name" value="UPF0182"/>
</dbReference>
<feature type="transmembrane region" description="Helical" evidence="5">
    <location>
        <begin position="79"/>
        <end position="99"/>
    </location>
</feature>
<comment type="subcellular location">
    <subcellularLocation>
        <location evidence="5">Cell membrane</location>
        <topology evidence="5">Multi-pass membrane protein</topology>
    </subcellularLocation>
</comment>